<organism evidence="1 2">
    <name type="scientific">Enhygromyxa salina</name>
    <dbReference type="NCBI Taxonomy" id="215803"/>
    <lineage>
        <taxon>Bacteria</taxon>
        <taxon>Pseudomonadati</taxon>
        <taxon>Myxococcota</taxon>
        <taxon>Polyangia</taxon>
        <taxon>Nannocystales</taxon>
        <taxon>Nannocystaceae</taxon>
        <taxon>Enhygromyxa</taxon>
    </lineage>
</organism>
<evidence type="ECO:0000313" key="2">
    <source>
        <dbReference type="Proteomes" id="UP000238823"/>
    </source>
</evidence>
<dbReference type="AlphaFoldDB" id="A0A2S9YUA4"/>
<accession>A0A2S9YUA4</accession>
<protein>
    <submittedName>
        <fullName evidence="1">Uncharacterized protein</fullName>
    </submittedName>
</protein>
<dbReference type="Proteomes" id="UP000238823">
    <property type="component" value="Unassembled WGS sequence"/>
</dbReference>
<comment type="caution">
    <text evidence="1">The sequence shown here is derived from an EMBL/GenBank/DDBJ whole genome shotgun (WGS) entry which is preliminary data.</text>
</comment>
<reference evidence="1 2" key="1">
    <citation type="submission" date="2018-03" db="EMBL/GenBank/DDBJ databases">
        <title>Draft Genome Sequences of the Obligatory Marine Myxobacteria Enhygromyxa salina SWB007.</title>
        <authorList>
            <person name="Poehlein A."/>
            <person name="Moghaddam J.A."/>
            <person name="Harms H."/>
            <person name="Alanjari M."/>
            <person name="Koenig G.M."/>
            <person name="Daniel R."/>
            <person name="Schaeberle T.F."/>
        </authorList>
    </citation>
    <scope>NUCLEOTIDE SEQUENCE [LARGE SCALE GENOMIC DNA]</scope>
    <source>
        <strain evidence="1 2">SWB007</strain>
    </source>
</reference>
<dbReference type="EMBL" id="PVNL01000038">
    <property type="protein sequence ID" value="PRQ08668.1"/>
    <property type="molecule type" value="Genomic_DNA"/>
</dbReference>
<evidence type="ECO:0000313" key="1">
    <source>
        <dbReference type="EMBL" id="PRQ08668.1"/>
    </source>
</evidence>
<proteinExistence type="predicted"/>
<sequence>MLTRSKSRTDTTARVERATARINNLVGCTTLQLALAVGQAVVEELYGGDLDSWRRRGTKEHSLRRLAMDPSLTISASALFRALGIYELKVRVPDHPMWDELSACHIRAVLGLPAPEQDRLLELAAEQQWTTSAIEQAAAMSRNRYKSSRGGRPRKPRFARSIEHAEKVLLDEDEAFGDLDALDDMTPERRADLGRRLHLVRQRCDELASLLDARV</sequence>
<gene>
    <name evidence="1" type="ORF">ENSA7_16130</name>
</gene>
<name>A0A2S9YUA4_9BACT</name>
<dbReference type="RefSeq" id="WP_106088646.1">
    <property type="nucleotide sequence ID" value="NZ_PVNL01000038.1"/>
</dbReference>